<dbReference type="AlphaFoldDB" id="A0A917FZH7"/>
<evidence type="ECO:0000313" key="2">
    <source>
        <dbReference type="Proteomes" id="UP000637643"/>
    </source>
</evidence>
<sequence length="116" mass="13468">MKPTELFNQINFHDSIVNEIFFGRNELILKLEFCNWKQSGYSEVEPELLEGILTFINVQEHMTRPPVFLLENNEILEANAILYNEMLEQIKIVITGEDDVIVINLKAQEVTWVTAS</sequence>
<reference evidence="1" key="2">
    <citation type="submission" date="2020-09" db="EMBL/GenBank/DDBJ databases">
        <authorList>
            <person name="Sun Q."/>
            <person name="Zhou Y."/>
        </authorList>
    </citation>
    <scope>NUCLEOTIDE SEQUENCE</scope>
    <source>
        <strain evidence="1">CGMCC 1.16134</strain>
    </source>
</reference>
<reference evidence="1" key="1">
    <citation type="journal article" date="2014" name="Int. J. Syst. Evol. Microbiol.">
        <title>Complete genome sequence of Corynebacterium casei LMG S-19264T (=DSM 44701T), isolated from a smear-ripened cheese.</title>
        <authorList>
            <consortium name="US DOE Joint Genome Institute (JGI-PGF)"/>
            <person name="Walter F."/>
            <person name="Albersmeier A."/>
            <person name="Kalinowski J."/>
            <person name="Ruckert C."/>
        </authorList>
    </citation>
    <scope>NUCLEOTIDE SEQUENCE</scope>
    <source>
        <strain evidence="1">CGMCC 1.16134</strain>
    </source>
</reference>
<accession>A0A917FZH7</accession>
<gene>
    <name evidence="1" type="ORF">GCM10010912_69560</name>
</gene>
<dbReference type="EMBL" id="BMKR01000087">
    <property type="protein sequence ID" value="GGG15230.1"/>
    <property type="molecule type" value="Genomic_DNA"/>
</dbReference>
<name>A0A917FZH7_9BACL</name>
<evidence type="ECO:0000313" key="1">
    <source>
        <dbReference type="EMBL" id="GGG15230.1"/>
    </source>
</evidence>
<dbReference type="RefSeq" id="WP_189032831.1">
    <property type="nucleotide sequence ID" value="NZ_BMKR01000087.1"/>
</dbReference>
<organism evidence="1 2">
    <name type="scientific">Paenibacillus albidus</name>
    <dbReference type="NCBI Taxonomy" id="2041023"/>
    <lineage>
        <taxon>Bacteria</taxon>
        <taxon>Bacillati</taxon>
        <taxon>Bacillota</taxon>
        <taxon>Bacilli</taxon>
        <taxon>Bacillales</taxon>
        <taxon>Paenibacillaceae</taxon>
        <taxon>Paenibacillus</taxon>
    </lineage>
</organism>
<protein>
    <submittedName>
        <fullName evidence="1">Uncharacterized protein</fullName>
    </submittedName>
</protein>
<comment type="caution">
    <text evidence="1">The sequence shown here is derived from an EMBL/GenBank/DDBJ whole genome shotgun (WGS) entry which is preliminary data.</text>
</comment>
<proteinExistence type="predicted"/>
<dbReference type="Proteomes" id="UP000637643">
    <property type="component" value="Unassembled WGS sequence"/>
</dbReference>
<keyword evidence="2" id="KW-1185">Reference proteome</keyword>